<organism evidence="1 2">
    <name type="scientific">Datura stramonium</name>
    <name type="common">Jimsonweed</name>
    <name type="synonym">Common thornapple</name>
    <dbReference type="NCBI Taxonomy" id="4076"/>
    <lineage>
        <taxon>Eukaryota</taxon>
        <taxon>Viridiplantae</taxon>
        <taxon>Streptophyta</taxon>
        <taxon>Embryophyta</taxon>
        <taxon>Tracheophyta</taxon>
        <taxon>Spermatophyta</taxon>
        <taxon>Magnoliopsida</taxon>
        <taxon>eudicotyledons</taxon>
        <taxon>Gunneridae</taxon>
        <taxon>Pentapetalae</taxon>
        <taxon>asterids</taxon>
        <taxon>lamiids</taxon>
        <taxon>Solanales</taxon>
        <taxon>Solanaceae</taxon>
        <taxon>Solanoideae</taxon>
        <taxon>Datureae</taxon>
        <taxon>Datura</taxon>
    </lineage>
</organism>
<evidence type="ECO:0000313" key="2">
    <source>
        <dbReference type="Proteomes" id="UP000823775"/>
    </source>
</evidence>
<keyword evidence="2" id="KW-1185">Reference proteome</keyword>
<accession>A0ABS8TIT3</accession>
<gene>
    <name evidence="1" type="ORF">HAX54_011029</name>
</gene>
<name>A0ABS8TIT3_DATST</name>
<protein>
    <submittedName>
        <fullName evidence="1">Uncharacterized protein</fullName>
    </submittedName>
</protein>
<dbReference type="EMBL" id="JACEIK010001620">
    <property type="protein sequence ID" value="MCD7470848.1"/>
    <property type="molecule type" value="Genomic_DNA"/>
</dbReference>
<dbReference type="Proteomes" id="UP000823775">
    <property type="component" value="Unassembled WGS sequence"/>
</dbReference>
<reference evidence="1 2" key="1">
    <citation type="journal article" date="2021" name="BMC Genomics">
        <title>Datura genome reveals duplications of psychoactive alkaloid biosynthetic genes and high mutation rate following tissue culture.</title>
        <authorList>
            <person name="Rajewski A."/>
            <person name="Carter-House D."/>
            <person name="Stajich J."/>
            <person name="Litt A."/>
        </authorList>
    </citation>
    <scope>NUCLEOTIDE SEQUENCE [LARGE SCALE GENOMIC DNA]</scope>
    <source>
        <strain evidence="1">AR-01</strain>
    </source>
</reference>
<comment type="caution">
    <text evidence="1">The sequence shown here is derived from an EMBL/GenBank/DDBJ whole genome shotgun (WGS) entry which is preliminary data.</text>
</comment>
<sequence>MLLLRGEYDDGARDNAFASGGCNADVEDNAFASTKYGTDVEQNVFALVKCGADEDNNITPFLGKNMILMKITPLLWEKCDIDAENDAFASAKCDTDVDHNVFASAKCGADEDNTFDSAKM</sequence>
<evidence type="ECO:0000313" key="1">
    <source>
        <dbReference type="EMBL" id="MCD7470848.1"/>
    </source>
</evidence>
<proteinExistence type="predicted"/>